<dbReference type="AlphaFoldDB" id="A0A250VGW2"/>
<dbReference type="EMBL" id="BDQI01000010">
    <property type="protein sequence ID" value="GAX53292.1"/>
    <property type="molecule type" value="Genomic_DNA"/>
</dbReference>
<evidence type="ECO:0000313" key="2">
    <source>
        <dbReference type="EMBL" id="GAX53292.1"/>
    </source>
</evidence>
<keyword evidence="1" id="KW-0732">Signal</keyword>
<keyword evidence="3" id="KW-1185">Reference proteome</keyword>
<sequence length="103" mass="10025">MKKKLFTVAGIATAGVAAVLSMQGTAQAAAPQVHAAPAVVKPGVARTPAGFGSLLGKAVVHGRAACPHVAKGLGQVANDVFGTHLKSAGGVGGAKAVETVFDK</sequence>
<proteinExistence type="predicted"/>
<gene>
    <name evidence="2" type="ORF">SO3561_04820</name>
</gene>
<dbReference type="Proteomes" id="UP000217446">
    <property type="component" value="Unassembled WGS sequence"/>
</dbReference>
<dbReference type="STRING" id="1963.AQJ27_23905"/>
<evidence type="ECO:0000256" key="1">
    <source>
        <dbReference type="SAM" id="SignalP"/>
    </source>
</evidence>
<feature type="chain" id="PRO_5012038365" evidence="1">
    <location>
        <begin position="29"/>
        <end position="103"/>
    </location>
</feature>
<name>A0A250VGW2_STROL</name>
<protein>
    <submittedName>
        <fullName evidence="2">Uncharacterized protein</fullName>
    </submittedName>
</protein>
<dbReference type="RefSeq" id="WP_067372342.1">
    <property type="nucleotide sequence ID" value="NZ_BDQI01000010.1"/>
</dbReference>
<reference evidence="3" key="1">
    <citation type="submission" date="2017-05" db="EMBL/GenBank/DDBJ databases">
        <title>Streptomyces olivochromogenes NBRC 3561 whole genome shotgun sequence.</title>
        <authorList>
            <person name="Dohra H."/>
            <person name="Kodani S."/>
        </authorList>
    </citation>
    <scope>NUCLEOTIDE SEQUENCE [LARGE SCALE GENOMIC DNA]</scope>
    <source>
        <strain evidence="3">NBRC 3561</strain>
    </source>
</reference>
<organism evidence="2 3">
    <name type="scientific">Streptomyces olivochromogenes</name>
    <dbReference type="NCBI Taxonomy" id="1963"/>
    <lineage>
        <taxon>Bacteria</taxon>
        <taxon>Bacillati</taxon>
        <taxon>Actinomycetota</taxon>
        <taxon>Actinomycetes</taxon>
        <taxon>Kitasatosporales</taxon>
        <taxon>Streptomycetaceae</taxon>
        <taxon>Streptomyces</taxon>
    </lineage>
</organism>
<evidence type="ECO:0000313" key="3">
    <source>
        <dbReference type="Proteomes" id="UP000217446"/>
    </source>
</evidence>
<feature type="signal peptide" evidence="1">
    <location>
        <begin position="1"/>
        <end position="28"/>
    </location>
</feature>
<accession>A0A250VGW2</accession>
<comment type="caution">
    <text evidence="2">The sequence shown here is derived from an EMBL/GenBank/DDBJ whole genome shotgun (WGS) entry which is preliminary data.</text>
</comment>